<comment type="caution">
    <text evidence="1">The sequence shown here is derived from an EMBL/GenBank/DDBJ whole genome shotgun (WGS) entry which is preliminary data.</text>
</comment>
<evidence type="ECO:0000313" key="1">
    <source>
        <dbReference type="EMBL" id="MFD0781418.1"/>
    </source>
</evidence>
<dbReference type="EMBL" id="JBHTIM010000001">
    <property type="protein sequence ID" value="MFD0781418.1"/>
    <property type="molecule type" value="Genomic_DNA"/>
</dbReference>
<dbReference type="Proteomes" id="UP001597042">
    <property type="component" value="Unassembled WGS sequence"/>
</dbReference>
<sequence length="64" mass="6949">MTGVSITITPFERSLLRVASALERTVSRSARRRVERRLVPSTLTAHADDRAFATASGGLGLLPR</sequence>
<organism evidence="1 2">
    <name type="scientific">Microbacterium koreense</name>
    <dbReference type="NCBI Taxonomy" id="323761"/>
    <lineage>
        <taxon>Bacteria</taxon>
        <taxon>Bacillati</taxon>
        <taxon>Actinomycetota</taxon>
        <taxon>Actinomycetes</taxon>
        <taxon>Micrococcales</taxon>
        <taxon>Microbacteriaceae</taxon>
        <taxon>Microbacterium</taxon>
    </lineage>
</organism>
<proteinExistence type="predicted"/>
<gene>
    <name evidence="1" type="ORF">ACFQZV_08925</name>
</gene>
<accession>A0ABW2ZSD3</accession>
<dbReference type="RefSeq" id="WP_378752712.1">
    <property type="nucleotide sequence ID" value="NZ_JBHSSV010000011.1"/>
</dbReference>
<reference evidence="2" key="1">
    <citation type="journal article" date="2019" name="Int. J. Syst. Evol. Microbiol.">
        <title>The Global Catalogue of Microorganisms (GCM) 10K type strain sequencing project: providing services to taxonomists for standard genome sequencing and annotation.</title>
        <authorList>
            <consortium name="The Broad Institute Genomics Platform"/>
            <consortium name="The Broad Institute Genome Sequencing Center for Infectious Disease"/>
            <person name="Wu L."/>
            <person name="Ma J."/>
        </authorList>
    </citation>
    <scope>NUCLEOTIDE SEQUENCE [LARGE SCALE GENOMIC DNA]</scope>
    <source>
        <strain evidence="2">CCUG 50754</strain>
    </source>
</reference>
<name>A0ABW2ZSD3_9MICO</name>
<evidence type="ECO:0000313" key="2">
    <source>
        <dbReference type="Proteomes" id="UP001597042"/>
    </source>
</evidence>
<keyword evidence="2" id="KW-1185">Reference proteome</keyword>
<protein>
    <submittedName>
        <fullName evidence="1">Uncharacterized protein</fullName>
    </submittedName>
</protein>